<dbReference type="Proteomes" id="UP001164250">
    <property type="component" value="Chromosome 8"/>
</dbReference>
<reference evidence="2" key="1">
    <citation type="journal article" date="2023" name="G3 (Bethesda)">
        <title>Genome assembly and association tests identify interacting loci associated with vigor, precocity, and sex in interspecific pistachio rootstocks.</title>
        <authorList>
            <person name="Palmer W."/>
            <person name="Jacygrad E."/>
            <person name="Sagayaradj S."/>
            <person name="Cavanaugh K."/>
            <person name="Han R."/>
            <person name="Bertier L."/>
            <person name="Beede B."/>
            <person name="Kafkas S."/>
            <person name="Golino D."/>
            <person name="Preece J."/>
            <person name="Michelmore R."/>
        </authorList>
    </citation>
    <scope>NUCLEOTIDE SEQUENCE [LARGE SCALE GENOMIC DNA]</scope>
</reference>
<protein>
    <submittedName>
        <fullName evidence="1">Uncharacterized protein</fullName>
    </submittedName>
</protein>
<evidence type="ECO:0000313" key="1">
    <source>
        <dbReference type="EMBL" id="KAJ0090140.1"/>
    </source>
</evidence>
<proteinExistence type="predicted"/>
<sequence length="233" mass="26209">MYLNASLFSPFQELEWLDLSWNGIAGWFYNKGLESLRDLEEQDLSGNQIYKFVFPKVFKGSRKLNALYLENLKNIDGSTLLGSLGSFSSLNKLDSHYSNFRRGTMTAHDLILDYSSLHISILQIVGAFASLERLSLKNCKLRGILHHQGVPNFKNLKFLFMDGTALNISFFQMITPMASLEILSLSGRGLTGTLPNQGLCKLTQQKELYMNNNDLRGTLPLCSANLTSLQLLD</sequence>
<accession>A0ACC1ATX1</accession>
<comment type="caution">
    <text evidence="1">The sequence shown here is derived from an EMBL/GenBank/DDBJ whole genome shotgun (WGS) entry which is preliminary data.</text>
</comment>
<gene>
    <name evidence="1" type="ORF">Patl1_14675</name>
</gene>
<evidence type="ECO:0000313" key="2">
    <source>
        <dbReference type="Proteomes" id="UP001164250"/>
    </source>
</evidence>
<organism evidence="1 2">
    <name type="scientific">Pistacia atlantica</name>
    <dbReference type="NCBI Taxonomy" id="434234"/>
    <lineage>
        <taxon>Eukaryota</taxon>
        <taxon>Viridiplantae</taxon>
        <taxon>Streptophyta</taxon>
        <taxon>Embryophyta</taxon>
        <taxon>Tracheophyta</taxon>
        <taxon>Spermatophyta</taxon>
        <taxon>Magnoliopsida</taxon>
        <taxon>eudicotyledons</taxon>
        <taxon>Gunneridae</taxon>
        <taxon>Pentapetalae</taxon>
        <taxon>rosids</taxon>
        <taxon>malvids</taxon>
        <taxon>Sapindales</taxon>
        <taxon>Anacardiaceae</taxon>
        <taxon>Pistacia</taxon>
    </lineage>
</organism>
<name>A0ACC1ATX1_9ROSI</name>
<keyword evidence="2" id="KW-1185">Reference proteome</keyword>
<dbReference type="EMBL" id="CM047904">
    <property type="protein sequence ID" value="KAJ0090140.1"/>
    <property type="molecule type" value="Genomic_DNA"/>
</dbReference>